<sequence length="342" mass="37403">MPPTSPPTQIFLLAIRRFAETASAAAVEQALAAANDAAASVPLDSLETLERHIRFELGLAMPATHRLWSRTRPARHLSWLDLCNADGHVRERTLRCLLAAPNALALAFALRRLNDWVPEVRAAAREHLPRIARASTPSHVAQALWAVLANLASWGRIEASERQTLDELIAMESVALALLQRIREATAGPAASILVQITRTAIFDPWLQTISQDAIQPAVRARALRFLLEGRATWFAGRAWTWTDLKWCKGKFEPVTGERPLLVNYALQELLESALRDPSPAVRRVAAEILIRQISSIDAPAGALAAKLAADPSAAIAERGRFALARLAEAEHNAASQQTRAL</sequence>
<dbReference type="PATRIC" id="fig|405446.3.peg.269"/>
<dbReference type="AlphaFoldDB" id="A0A0R0CVW0"/>
<evidence type="ECO:0008006" key="3">
    <source>
        <dbReference type="Google" id="ProtNLM"/>
    </source>
</evidence>
<organism evidence="1 2">
    <name type="scientific">Stenotrophomonas terrae</name>
    <dbReference type="NCBI Taxonomy" id="405446"/>
    <lineage>
        <taxon>Bacteria</taxon>
        <taxon>Pseudomonadati</taxon>
        <taxon>Pseudomonadota</taxon>
        <taxon>Gammaproteobacteria</taxon>
        <taxon>Lysobacterales</taxon>
        <taxon>Lysobacteraceae</taxon>
        <taxon>Stenotrophomonas</taxon>
    </lineage>
</organism>
<protein>
    <recommendedName>
        <fullName evidence="3">HEAT repeat domain-containing protein</fullName>
    </recommendedName>
</protein>
<dbReference type="SUPFAM" id="SSF48371">
    <property type="entry name" value="ARM repeat"/>
    <property type="match status" value="1"/>
</dbReference>
<proteinExistence type="predicted"/>
<dbReference type="OrthoDB" id="6534366at2"/>
<dbReference type="Proteomes" id="UP000051863">
    <property type="component" value="Unassembled WGS sequence"/>
</dbReference>
<name>A0A0R0CVW0_9GAMM</name>
<reference evidence="1 2" key="1">
    <citation type="submission" date="2015-05" db="EMBL/GenBank/DDBJ databases">
        <title>Genome sequencing and analysis of members of genus Stenotrophomonas.</title>
        <authorList>
            <person name="Patil P.P."/>
            <person name="Midha S."/>
            <person name="Patil P.B."/>
        </authorList>
    </citation>
    <scope>NUCLEOTIDE SEQUENCE [LARGE SCALE GENOMIC DNA]</scope>
    <source>
        <strain evidence="1 2">DSM 18941</strain>
    </source>
</reference>
<dbReference type="InterPro" id="IPR016024">
    <property type="entry name" value="ARM-type_fold"/>
</dbReference>
<accession>A0A0R0CVW0</accession>
<dbReference type="EMBL" id="LDJJ01000013">
    <property type="protein sequence ID" value="KRG70263.1"/>
    <property type="molecule type" value="Genomic_DNA"/>
</dbReference>
<comment type="caution">
    <text evidence="1">The sequence shown here is derived from an EMBL/GenBank/DDBJ whole genome shotgun (WGS) entry which is preliminary data.</text>
</comment>
<gene>
    <name evidence="1" type="ORF">ABB27_04860</name>
</gene>
<keyword evidence="2" id="KW-1185">Reference proteome</keyword>
<evidence type="ECO:0000313" key="1">
    <source>
        <dbReference type="EMBL" id="KRG70263.1"/>
    </source>
</evidence>
<evidence type="ECO:0000313" key="2">
    <source>
        <dbReference type="Proteomes" id="UP000051863"/>
    </source>
</evidence>
<dbReference type="RefSeq" id="WP_057627096.1">
    <property type="nucleotide sequence ID" value="NZ_LDJJ01000013.1"/>
</dbReference>